<dbReference type="Pfam" id="PF00201">
    <property type="entry name" value="UDPGT"/>
    <property type="match status" value="2"/>
</dbReference>
<gene>
    <name evidence="2" type="ORF">QE152_g41065</name>
</gene>
<evidence type="ECO:0000313" key="3">
    <source>
        <dbReference type="Proteomes" id="UP001458880"/>
    </source>
</evidence>
<dbReference type="AlphaFoldDB" id="A0AAW1H1A2"/>
<accession>A0AAW1H1A2</accession>
<proteinExistence type="predicted"/>
<evidence type="ECO:0000256" key="1">
    <source>
        <dbReference type="ARBA" id="ARBA00022679"/>
    </source>
</evidence>
<dbReference type="SUPFAM" id="SSF53756">
    <property type="entry name" value="UDP-Glycosyltransferase/glycogen phosphorylase"/>
    <property type="match status" value="1"/>
</dbReference>
<dbReference type="EMBL" id="JASPKY010001883">
    <property type="protein sequence ID" value="KAK9670970.1"/>
    <property type="molecule type" value="Genomic_DNA"/>
</dbReference>
<protein>
    <submittedName>
        <fullName evidence="2">UDP-glucoronosyl and UDP-glucosyl transferase</fullName>
    </submittedName>
</protein>
<comment type="caution">
    <text evidence="2">The sequence shown here is derived from an EMBL/GenBank/DDBJ whole genome shotgun (WGS) entry which is preliminary data.</text>
</comment>
<keyword evidence="1 2" id="KW-0808">Transferase</keyword>
<sequence length="89" mass="10677">MDPLDRANFWIQHIHKFKGAKHLQPKASRNLNLYKTNAKYRASLFREQEMDPLDRANFWIQHIHKFKGAKHLQPKAATMPLYQYFLLDV</sequence>
<dbReference type="GO" id="GO:0008194">
    <property type="term" value="F:UDP-glycosyltransferase activity"/>
    <property type="evidence" value="ECO:0007669"/>
    <property type="project" value="InterPro"/>
</dbReference>
<organism evidence="2 3">
    <name type="scientific">Popillia japonica</name>
    <name type="common">Japanese beetle</name>
    <dbReference type="NCBI Taxonomy" id="7064"/>
    <lineage>
        <taxon>Eukaryota</taxon>
        <taxon>Metazoa</taxon>
        <taxon>Ecdysozoa</taxon>
        <taxon>Arthropoda</taxon>
        <taxon>Hexapoda</taxon>
        <taxon>Insecta</taxon>
        <taxon>Pterygota</taxon>
        <taxon>Neoptera</taxon>
        <taxon>Endopterygota</taxon>
        <taxon>Coleoptera</taxon>
        <taxon>Polyphaga</taxon>
        <taxon>Scarabaeiformia</taxon>
        <taxon>Scarabaeidae</taxon>
        <taxon>Rutelinae</taxon>
        <taxon>Popillia</taxon>
    </lineage>
</organism>
<evidence type="ECO:0000313" key="2">
    <source>
        <dbReference type="EMBL" id="KAK9670970.1"/>
    </source>
</evidence>
<dbReference type="Proteomes" id="UP001458880">
    <property type="component" value="Unassembled WGS sequence"/>
</dbReference>
<reference evidence="2 3" key="1">
    <citation type="journal article" date="2024" name="BMC Genomics">
        <title>De novo assembly and annotation of Popillia japonica's genome with initial clues to its potential as an invasive pest.</title>
        <authorList>
            <person name="Cucini C."/>
            <person name="Boschi S."/>
            <person name="Funari R."/>
            <person name="Cardaioli E."/>
            <person name="Iannotti N."/>
            <person name="Marturano G."/>
            <person name="Paoli F."/>
            <person name="Bruttini M."/>
            <person name="Carapelli A."/>
            <person name="Frati F."/>
            <person name="Nardi F."/>
        </authorList>
    </citation>
    <scope>NUCLEOTIDE SEQUENCE [LARGE SCALE GENOMIC DNA]</scope>
    <source>
        <strain evidence="2">DMR45628</strain>
    </source>
</reference>
<name>A0AAW1H1A2_POPJA</name>
<keyword evidence="3" id="KW-1185">Reference proteome</keyword>
<dbReference type="InterPro" id="IPR002213">
    <property type="entry name" value="UDP_glucos_trans"/>
</dbReference>
<feature type="non-terminal residue" evidence="2">
    <location>
        <position position="89"/>
    </location>
</feature>